<sequence>MENQFKEIFGAWVAAIGTITSAIGSTPFDFISSNVRKDLNVYGNVLQAVGNALEADGQGEVSLEKIGNEIQSIGNVTVISGLIIDFKEETQIKLVIAGNWTQALGGLTALADEFEDTSDKDEYLNIIGNLLQSIGNSLQAIGGIDELKSIRNEDQSNKEGNVNDVEKDTNTQVNNETNENEEGKLIDIIGSWVQAVGSVISLIGQIREESEELEGNDE</sequence>
<evidence type="ECO:0000313" key="1">
    <source>
        <dbReference type="EMBL" id="ARJ21886.1"/>
    </source>
</evidence>
<gene>
    <name evidence="1" type="ORF">B7492_11845</name>
</gene>
<dbReference type="RefSeq" id="WP_085310804.1">
    <property type="nucleotide sequence ID" value="NZ_CP020743.1"/>
</dbReference>
<dbReference type="AlphaFoldDB" id="A0A1W6A7K6"/>
<reference evidence="1 2" key="1">
    <citation type="submission" date="2017-04" db="EMBL/GenBank/DDBJ databases">
        <title>The Characteristic of a Fine Plant Growth-Promoting Rhizobacteria Bacillus mycoides Gnyt1 and its Whole Genome Sequencing Analysis.</title>
        <authorList>
            <person name="Li J.H."/>
            <person name="Yao T."/>
        </authorList>
    </citation>
    <scope>NUCLEOTIDE SEQUENCE [LARGE SCALE GENOMIC DNA]</scope>
    <source>
        <strain evidence="1 2">Gnyt1</strain>
    </source>
</reference>
<organism evidence="1 2">
    <name type="scientific">Bacillus mycoides</name>
    <dbReference type="NCBI Taxonomy" id="1405"/>
    <lineage>
        <taxon>Bacteria</taxon>
        <taxon>Bacillati</taxon>
        <taxon>Bacillota</taxon>
        <taxon>Bacilli</taxon>
        <taxon>Bacillales</taxon>
        <taxon>Bacillaceae</taxon>
        <taxon>Bacillus</taxon>
        <taxon>Bacillus cereus group</taxon>
    </lineage>
</organism>
<dbReference type="EMBL" id="CP020743">
    <property type="protein sequence ID" value="ARJ21886.1"/>
    <property type="molecule type" value="Genomic_DNA"/>
</dbReference>
<dbReference type="Proteomes" id="UP000192932">
    <property type="component" value="Chromosome"/>
</dbReference>
<name>A0A1W6A7K6_BACMY</name>
<protein>
    <submittedName>
        <fullName evidence="1">Uncharacterized protein</fullName>
    </submittedName>
</protein>
<proteinExistence type="predicted"/>
<dbReference type="Pfam" id="PF22116">
    <property type="entry name" value="DUF6944"/>
    <property type="match status" value="1"/>
</dbReference>
<dbReference type="InterPro" id="IPR054224">
    <property type="entry name" value="DUF6944"/>
</dbReference>
<evidence type="ECO:0000313" key="2">
    <source>
        <dbReference type="Proteomes" id="UP000192932"/>
    </source>
</evidence>
<accession>A0A1W6A7K6</accession>